<name>X1BB19_9ZZZZ</name>
<gene>
    <name evidence="2" type="ORF">S01H4_48529</name>
</gene>
<organism evidence="2">
    <name type="scientific">marine sediment metagenome</name>
    <dbReference type="NCBI Taxonomy" id="412755"/>
    <lineage>
        <taxon>unclassified sequences</taxon>
        <taxon>metagenomes</taxon>
        <taxon>ecological metagenomes</taxon>
    </lineage>
</organism>
<protein>
    <submittedName>
        <fullName evidence="2">Uncharacterized protein</fullName>
    </submittedName>
</protein>
<accession>X1BB19</accession>
<keyword evidence="1" id="KW-0812">Transmembrane</keyword>
<feature type="transmembrane region" description="Helical" evidence="1">
    <location>
        <begin position="56"/>
        <end position="79"/>
    </location>
</feature>
<feature type="transmembrane region" description="Helical" evidence="1">
    <location>
        <begin position="7"/>
        <end position="28"/>
    </location>
</feature>
<keyword evidence="1" id="KW-1133">Transmembrane helix</keyword>
<reference evidence="2" key="1">
    <citation type="journal article" date="2014" name="Front. Microbiol.">
        <title>High frequency of phylogenetically diverse reductive dehalogenase-homologous genes in deep subseafloor sedimentary metagenomes.</title>
        <authorList>
            <person name="Kawai M."/>
            <person name="Futagami T."/>
            <person name="Toyoda A."/>
            <person name="Takaki Y."/>
            <person name="Nishi S."/>
            <person name="Hori S."/>
            <person name="Arai W."/>
            <person name="Tsubouchi T."/>
            <person name="Morono Y."/>
            <person name="Uchiyama I."/>
            <person name="Ito T."/>
            <person name="Fujiyama A."/>
            <person name="Inagaki F."/>
            <person name="Takami H."/>
        </authorList>
    </citation>
    <scope>NUCLEOTIDE SEQUENCE</scope>
    <source>
        <strain evidence="2">Expedition CK06-06</strain>
    </source>
</reference>
<proteinExistence type="predicted"/>
<dbReference type="AlphaFoldDB" id="X1BB19"/>
<dbReference type="EMBL" id="BART01027369">
    <property type="protein sequence ID" value="GAG92265.1"/>
    <property type="molecule type" value="Genomic_DNA"/>
</dbReference>
<evidence type="ECO:0000256" key="1">
    <source>
        <dbReference type="SAM" id="Phobius"/>
    </source>
</evidence>
<keyword evidence="1" id="KW-0472">Membrane</keyword>
<sequence length="89" mass="10083">MRFPIAALFFVIACFIFFVLWAVTSLLINEVRNAMAPLASQLGSDSYNNMLSTLPWAFGVICAIFFVMAIIVVFILDALGDEPEYYYRE</sequence>
<evidence type="ECO:0000313" key="2">
    <source>
        <dbReference type="EMBL" id="GAG92265.1"/>
    </source>
</evidence>
<comment type="caution">
    <text evidence="2">The sequence shown here is derived from an EMBL/GenBank/DDBJ whole genome shotgun (WGS) entry which is preliminary data.</text>
</comment>